<gene>
    <name evidence="1" type="ORF">RirG_169600</name>
</gene>
<sequence length="529" mass="63057">MAFSKILPELLGEILQYFRQDYRILYSCILVNRLWCNSAIPLLWENPFSFMRPKNLHFIEIYLYDLNDDEKTKLIEYGMDKNLFPSNTLFKYSSFIKHLDIYKISKSIEDWDRTLATKNFRKSNFTKLICRSLIQLFIENVANLHSLHVLYGSFDDIFELILQNSNFIGNIKNLQLSHLEMSVSIIKFLTFLSSNCNSISSLLYQCYNHYEHQQMMGNGLSQIIKSQKNLRKILFRSPLYQSLLSLKNSNCSNTLNTIIFYYIEFKNIIILNEVFNQLNVLESIHIIHCSYLDTKFVQQIININKPFKLKSLFLREVSQFEPLDLLLQHFGCYLENFESRVDSKPQLLQLFKSVTKYCRKIKSLYLHLLWDYRNINLVFNLIENIKQSLNYLSIDLCFVTDMKNDFHSIILQNLGQILPFKLEYLNLCLAINENDLEIFLKNSQNTFIKELSIKNESHDLYVTIYPCIKEYIMKKKKVKYLTISDKFNVSWFSSKDIEEFRLYDIQILKYSYMRNFDVLYKGDLSMLLW</sequence>
<name>A0A015M448_RHIIW</name>
<evidence type="ECO:0000313" key="1">
    <source>
        <dbReference type="EMBL" id="EXX61603.1"/>
    </source>
</evidence>
<comment type="caution">
    <text evidence="1">The sequence shown here is derived from an EMBL/GenBank/DDBJ whole genome shotgun (WGS) entry which is preliminary data.</text>
</comment>
<proteinExistence type="predicted"/>
<dbReference type="Proteomes" id="UP000022910">
    <property type="component" value="Unassembled WGS sequence"/>
</dbReference>
<accession>A0A015M448</accession>
<protein>
    <recommendedName>
        <fullName evidence="3">F-box domain-containing protein</fullName>
    </recommendedName>
</protein>
<keyword evidence="2" id="KW-1185">Reference proteome</keyword>
<organism evidence="1 2">
    <name type="scientific">Rhizophagus irregularis (strain DAOM 197198w)</name>
    <name type="common">Glomus intraradices</name>
    <dbReference type="NCBI Taxonomy" id="1432141"/>
    <lineage>
        <taxon>Eukaryota</taxon>
        <taxon>Fungi</taxon>
        <taxon>Fungi incertae sedis</taxon>
        <taxon>Mucoromycota</taxon>
        <taxon>Glomeromycotina</taxon>
        <taxon>Glomeromycetes</taxon>
        <taxon>Glomerales</taxon>
        <taxon>Glomeraceae</taxon>
        <taxon>Rhizophagus</taxon>
    </lineage>
</organism>
<dbReference type="EMBL" id="JEMT01025220">
    <property type="protein sequence ID" value="EXX61603.1"/>
    <property type="molecule type" value="Genomic_DNA"/>
</dbReference>
<dbReference type="AlphaFoldDB" id="A0A015M448"/>
<reference evidence="1 2" key="1">
    <citation type="submission" date="2014-02" db="EMBL/GenBank/DDBJ databases">
        <title>Single nucleus genome sequencing reveals high similarity among nuclei of an endomycorrhizal fungus.</title>
        <authorList>
            <person name="Lin K."/>
            <person name="Geurts R."/>
            <person name="Zhang Z."/>
            <person name="Limpens E."/>
            <person name="Saunders D.G."/>
            <person name="Mu D."/>
            <person name="Pang E."/>
            <person name="Cao H."/>
            <person name="Cha H."/>
            <person name="Lin T."/>
            <person name="Zhou Q."/>
            <person name="Shang Y."/>
            <person name="Li Y."/>
            <person name="Ivanov S."/>
            <person name="Sharma T."/>
            <person name="Velzen R.V."/>
            <person name="Ruijter N.D."/>
            <person name="Aanen D.K."/>
            <person name="Win J."/>
            <person name="Kamoun S."/>
            <person name="Bisseling T."/>
            <person name="Huang S."/>
        </authorList>
    </citation>
    <scope>NUCLEOTIDE SEQUENCE [LARGE SCALE GENOMIC DNA]</scope>
    <source>
        <strain evidence="2">DAOM197198w</strain>
    </source>
</reference>
<evidence type="ECO:0000313" key="2">
    <source>
        <dbReference type="Proteomes" id="UP000022910"/>
    </source>
</evidence>
<dbReference type="HOGENOM" id="CLU_028913_2_1_1"/>
<dbReference type="STRING" id="1432141.A0A015M448"/>
<evidence type="ECO:0008006" key="3">
    <source>
        <dbReference type="Google" id="ProtNLM"/>
    </source>
</evidence>